<dbReference type="AlphaFoldDB" id="A0A0D3IUJ5"/>
<dbReference type="PROSITE" id="PS51294">
    <property type="entry name" value="HTH_MYB"/>
    <property type="match status" value="1"/>
</dbReference>
<dbReference type="PROSITE" id="PS50090">
    <property type="entry name" value="MYB_LIKE"/>
    <property type="match status" value="1"/>
</dbReference>
<reference evidence="4" key="2">
    <citation type="submission" date="2024-10" db="UniProtKB">
        <authorList>
            <consortium name="EnsemblProtists"/>
        </authorList>
    </citation>
    <scope>IDENTIFICATION</scope>
</reference>
<evidence type="ECO:0000259" key="3">
    <source>
        <dbReference type="PROSITE" id="PS51294"/>
    </source>
</evidence>
<dbReference type="InterPro" id="IPR009057">
    <property type="entry name" value="Homeodomain-like_sf"/>
</dbReference>
<keyword evidence="5" id="KW-1185">Reference proteome</keyword>
<feature type="domain" description="HTH myb-type" evidence="3">
    <location>
        <begin position="94"/>
        <end position="137"/>
    </location>
</feature>
<dbReference type="Gene3D" id="1.10.10.60">
    <property type="entry name" value="Homeodomain-like"/>
    <property type="match status" value="1"/>
</dbReference>
<dbReference type="GeneID" id="17260775"/>
<dbReference type="HOGENOM" id="CLU_1258122_0_0_1"/>
<evidence type="ECO:0008006" key="6">
    <source>
        <dbReference type="Google" id="ProtNLM"/>
    </source>
</evidence>
<accession>A0A0D3IUJ5</accession>
<proteinExistence type="predicted"/>
<feature type="domain" description="Myb-like" evidence="2">
    <location>
        <begin position="91"/>
        <end position="133"/>
    </location>
</feature>
<organism evidence="4 5">
    <name type="scientific">Emiliania huxleyi (strain CCMP1516)</name>
    <dbReference type="NCBI Taxonomy" id="280463"/>
    <lineage>
        <taxon>Eukaryota</taxon>
        <taxon>Haptista</taxon>
        <taxon>Haptophyta</taxon>
        <taxon>Prymnesiophyceae</taxon>
        <taxon>Isochrysidales</taxon>
        <taxon>Noelaerhabdaceae</taxon>
        <taxon>Emiliania</taxon>
    </lineage>
</organism>
<evidence type="ECO:0000313" key="5">
    <source>
        <dbReference type="Proteomes" id="UP000013827"/>
    </source>
</evidence>
<dbReference type="InterPro" id="IPR001005">
    <property type="entry name" value="SANT/Myb"/>
</dbReference>
<dbReference type="SUPFAM" id="SSF46689">
    <property type="entry name" value="Homeodomain-like"/>
    <property type="match status" value="1"/>
</dbReference>
<feature type="compositionally biased region" description="Basic and acidic residues" evidence="1">
    <location>
        <begin position="134"/>
        <end position="146"/>
    </location>
</feature>
<dbReference type="InterPro" id="IPR017930">
    <property type="entry name" value="Myb_dom"/>
</dbReference>
<dbReference type="EnsemblProtists" id="EOD14930">
    <property type="protein sequence ID" value="EOD14930"/>
    <property type="gene ID" value="EMIHUDRAFT_448290"/>
</dbReference>
<dbReference type="PaxDb" id="2903-EOD14930"/>
<reference evidence="5" key="1">
    <citation type="journal article" date="2013" name="Nature">
        <title>Pan genome of the phytoplankton Emiliania underpins its global distribution.</title>
        <authorList>
            <person name="Read B.A."/>
            <person name="Kegel J."/>
            <person name="Klute M.J."/>
            <person name="Kuo A."/>
            <person name="Lefebvre S.C."/>
            <person name="Maumus F."/>
            <person name="Mayer C."/>
            <person name="Miller J."/>
            <person name="Monier A."/>
            <person name="Salamov A."/>
            <person name="Young J."/>
            <person name="Aguilar M."/>
            <person name="Claverie J.M."/>
            <person name="Frickenhaus S."/>
            <person name="Gonzalez K."/>
            <person name="Herman E.K."/>
            <person name="Lin Y.C."/>
            <person name="Napier J."/>
            <person name="Ogata H."/>
            <person name="Sarno A.F."/>
            <person name="Shmutz J."/>
            <person name="Schroeder D."/>
            <person name="de Vargas C."/>
            <person name="Verret F."/>
            <person name="von Dassow P."/>
            <person name="Valentin K."/>
            <person name="Van de Peer Y."/>
            <person name="Wheeler G."/>
            <person name="Dacks J.B."/>
            <person name="Delwiche C.F."/>
            <person name="Dyhrman S.T."/>
            <person name="Glockner G."/>
            <person name="John U."/>
            <person name="Richards T."/>
            <person name="Worden A.Z."/>
            <person name="Zhang X."/>
            <person name="Grigoriev I.V."/>
            <person name="Allen A.E."/>
            <person name="Bidle K."/>
            <person name="Borodovsky M."/>
            <person name="Bowler C."/>
            <person name="Brownlee C."/>
            <person name="Cock J.M."/>
            <person name="Elias M."/>
            <person name="Gladyshev V.N."/>
            <person name="Groth M."/>
            <person name="Guda C."/>
            <person name="Hadaegh A."/>
            <person name="Iglesias-Rodriguez M.D."/>
            <person name="Jenkins J."/>
            <person name="Jones B.M."/>
            <person name="Lawson T."/>
            <person name="Leese F."/>
            <person name="Lindquist E."/>
            <person name="Lobanov A."/>
            <person name="Lomsadze A."/>
            <person name="Malik S.B."/>
            <person name="Marsh M.E."/>
            <person name="Mackinder L."/>
            <person name="Mock T."/>
            <person name="Mueller-Roeber B."/>
            <person name="Pagarete A."/>
            <person name="Parker M."/>
            <person name="Probert I."/>
            <person name="Quesneville H."/>
            <person name="Raines C."/>
            <person name="Rensing S.A."/>
            <person name="Riano-Pachon D.M."/>
            <person name="Richier S."/>
            <person name="Rokitta S."/>
            <person name="Shiraiwa Y."/>
            <person name="Soanes D.M."/>
            <person name="van der Giezen M."/>
            <person name="Wahlund T.M."/>
            <person name="Williams B."/>
            <person name="Wilson W."/>
            <person name="Wolfe G."/>
            <person name="Wurch L.L."/>
        </authorList>
    </citation>
    <scope>NUCLEOTIDE SEQUENCE</scope>
</reference>
<protein>
    <recommendedName>
        <fullName evidence="6">Myb-like domain-containing protein</fullName>
    </recommendedName>
</protein>
<name>A0A0D3IUJ5_EMIH1</name>
<dbReference type="Proteomes" id="UP000013827">
    <property type="component" value="Unassembled WGS sequence"/>
</dbReference>
<dbReference type="KEGG" id="ehx:EMIHUDRAFT_448290"/>
<evidence type="ECO:0000256" key="1">
    <source>
        <dbReference type="SAM" id="MobiDB-lite"/>
    </source>
</evidence>
<dbReference type="RefSeq" id="XP_005767359.1">
    <property type="nucleotide sequence ID" value="XM_005767302.1"/>
</dbReference>
<dbReference type="CDD" id="cd00167">
    <property type="entry name" value="SANT"/>
    <property type="match status" value="1"/>
</dbReference>
<evidence type="ECO:0000313" key="4">
    <source>
        <dbReference type="EnsemblProtists" id="EOD14930"/>
    </source>
</evidence>
<feature type="region of interest" description="Disordered" evidence="1">
    <location>
        <begin position="39"/>
        <end position="164"/>
    </location>
</feature>
<dbReference type="Pfam" id="PF00249">
    <property type="entry name" value="Myb_DNA-binding"/>
    <property type="match status" value="1"/>
</dbReference>
<sequence length="220" mass="22893">MNTPVREGETIEGQRAAKIRSHHYPPTSVFLAVEMASEATLHDPSSSPSLKRPRDADDPLIPVEEPRSPPQSPKNGGGSTAGAAGAPAPLQSQDEIIKEGVRQFGHRWRRISSLPQLHGRSDDAVRNRWSRLAKGSEEGAEERTSASDRTSAPEGGSQTGGEGGVGLGLLVVANLCRSLATDGGGASSDEPWEQHAPLVNLRRALSAGSAAEGSGGDAGV</sequence>
<feature type="region of interest" description="Disordered" evidence="1">
    <location>
        <begin position="1"/>
        <end position="24"/>
    </location>
</feature>
<evidence type="ECO:0000259" key="2">
    <source>
        <dbReference type="PROSITE" id="PS50090"/>
    </source>
</evidence>